<evidence type="ECO:0000256" key="1">
    <source>
        <dbReference type="SAM" id="MobiDB-lite"/>
    </source>
</evidence>
<dbReference type="SMART" id="SM00233">
    <property type="entry name" value="PH"/>
    <property type="match status" value="2"/>
</dbReference>
<evidence type="ECO:0000259" key="2">
    <source>
        <dbReference type="SMART" id="SM00233"/>
    </source>
</evidence>
<feature type="domain" description="PH" evidence="2">
    <location>
        <begin position="646"/>
        <end position="855"/>
    </location>
</feature>
<dbReference type="Proteomes" id="UP000000598">
    <property type="component" value="Chromosome F"/>
</dbReference>
<dbReference type="Pfam" id="PF23207">
    <property type="entry name" value="PH_SPO71"/>
    <property type="match status" value="1"/>
</dbReference>
<dbReference type="PANTHER" id="PTHR28076:SF1">
    <property type="entry name" value="PROSPORE MEMBRANE ADAPTER PROTEIN SPO71"/>
    <property type="match status" value="1"/>
</dbReference>
<dbReference type="FunCoup" id="Q6CKB3">
    <property type="interactions" value="19"/>
</dbReference>
<dbReference type="InterPro" id="IPR039486">
    <property type="entry name" value="Mug56/Spo71_PH"/>
</dbReference>
<evidence type="ECO:0000259" key="3">
    <source>
        <dbReference type="SMART" id="SM01316"/>
    </source>
</evidence>
<dbReference type="OMA" id="DRWVMSI"/>
<name>Q6CKB3_KLULA</name>
<proteinExistence type="predicted"/>
<accession>Q6CKB3</accession>
<feature type="domain" description="Sporulation-specific protein 71 N-terminal" evidence="3">
    <location>
        <begin position="34"/>
        <end position="100"/>
    </location>
</feature>
<dbReference type="EMBL" id="CR382126">
    <property type="protein sequence ID" value="CAG98334.1"/>
    <property type="molecule type" value="Genomic_DNA"/>
</dbReference>
<dbReference type="SUPFAM" id="SSF50729">
    <property type="entry name" value="PH domain-like"/>
    <property type="match status" value="1"/>
</dbReference>
<dbReference type="AlphaFoldDB" id="Q6CKB3"/>
<dbReference type="HOGENOM" id="CLU_003938_1_0_1"/>
<dbReference type="SMART" id="SM01316">
    <property type="entry name" value="Spo7_2_N"/>
    <property type="match status" value="1"/>
</dbReference>
<dbReference type="InterPro" id="IPR001849">
    <property type="entry name" value="PH_domain"/>
</dbReference>
<evidence type="ECO:0000313" key="4">
    <source>
        <dbReference type="EMBL" id="CAG98334.1"/>
    </source>
</evidence>
<gene>
    <name evidence="4" type="ORF">KLLA0_F12034g</name>
</gene>
<feature type="compositionally biased region" description="Acidic residues" evidence="1">
    <location>
        <begin position="138"/>
        <end position="149"/>
    </location>
</feature>
<dbReference type="GO" id="GO:0005628">
    <property type="term" value="C:prospore membrane"/>
    <property type="evidence" value="ECO:0007669"/>
    <property type="project" value="TreeGrafter"/>
</dbReference>
<dbReference type="KEGG" id="kla:KLLA0_F12034g"/>
<dbReference type="eggNOG" id="ENOG502QRAT">
    <property type="taxonomic scope" value="Eukaryota"/>
</dbReference>
<feature type="domain" description="PH" evidence="2">
    <location>
        <begin position="917"/>
        <end position="1086"/>
    </location>
</feature>
<sequence>MDERIKVLIDIVLDDDRFLQYIRENAGLGESAMKKIEIPKHSFTSHQLTYCSAVEISQSHRSVLIGGIPQIWNLQHSYNIFTIFERLTDVRLRNRIKYVYEKGRGKETRFIHWRQYHSADKNKAFDENVKPSKLVTVYDDDDNDEDDGEASLQNGSLNSPSVVQQSPSGLTSDAHRGNDADVMHFEDPLIGHDGESTVNSDLEEQSLEYNEAPTDFSVLDDNETRSLDVRTYTLNKENANQRLIFRHPTRQTFRSFTSRRSSLNSKDPLKILKPIPQPITREEQTRINNSHAHYTPFKAIGKKISAVVPDAHFGSFWEKPSPEHNRITLDSTKIGKIIKMEKMIVMVKQALTARVIPPHFSEDEPVDTRIYERWKEYFVVARGTGNPDAPVRLQLYTSRKIKPIVTKDRKPWHCKIQFDLDKKCLVEFYNSLDKSICIVKQDDLLTQEMRFADNAKTKTATSKKQFSPLKIFIFRCDNLLSSSRWLVFLRSSIGPAAQPCDIDIHIPIVNLSLNVDLPEIIRRKLAKKAAEEEEVMKIFQLENGYRVAQLPILRYLKLVIRETLIQLGYLHEVKKWDASNILMGLCWKHYDRIEWSYGNQTDLLYGTFVLRKSHIFEYRRLKTYPRSIQKPIDNHTDTVKVINEPSPIEGFLSENNIVFSDKNEYKLSHPYFKLSYWFTSNGLFFRTRSVKATPPLPEDDVIDPFGVVLDKARLDDLIETMPRVYEDNPYPLDENGHFAWLNENITTAEFESHDARASRSFLRKISLILKADNCIDLTRCTDIKLLDASGFNIKTMKIWNEANNMVWKNSQTLEATKSSIIELVIGKNVSKLLMAPDPETCQEWLSRLREIAFYWKRRLAADRQLLWDLKIKNLNTFNITELQEKHISAFVPKWMTELSTTNDHIYNVSAHALSRPIIHQGLIYHKSRKHSVFNKHFMVLIPGFIMLYHCFDRSIRGYAKDSTKYRHFLTIPIEKCYLYSGALSEQELLDRDKDFNSINPGSHSLSRVYADGWKSMDEESSRTFVMWFPNKRIMLSSVITPETPDSSKFHVVDKLGVSGKSMIFMCRSRQERDLWMVKIYDELERVKML</sequence>
<feature type="region of interest" description="Disordered" evidence="1">
    <location>
        <begin position="137"/>
        <end position="179"/>
    </location>
</feature>
<dbReference type="GO" id="GO:1902657">
    <property type="term" value="P:protein localization to prospore membrane"/>
    <property type="evidence" value="ECO:0007669"/>
    <property type="project" value="InterPro"/>
</dbReference>
<dbReference type="Pfam" id="PF15404">
    <property type="entry name" value="PH_4"/>
    <property type="match status" value="1"/>
</dbReference>
<organism evidence="4 5">
    <name type="scientific">Kluyveromyces lactis (strain ATCC 8585 / CBS 2359 / DSM 70799 / NBRC 1267 / NRRL Y-1140 / WM37)</name>
    <name type="common">Yeast</name>
    <name type="synonym">Candida sphaerica</name>
    <dbReference type="NCBI Taxonomy" id="284590"/>
    <lineage>
        <taxon>Eukaryota</taxon>
        <taxon>Fungi</taxon>
        <taxon>Dikarya</taxon>
        <taxon>Ascomycota</taxon>
        <taxon>Saccharomycotina</taxon>
        <taxon>Saccharomycetes</taxon>
        <taxon>Saccharomycetales</taxon>
        <taxon>Saccharomycetaceae</taxon>
        <taxon>Kluyveromyces</taxon>
    </lineage>
</organism>
<dbReference type="InterPro" id="IPR057379">
    <property type="entry name" value="PH_SPO71"/>
</dbReference>
<protein>
    <submittedName>
        <fullName evidence="4">KLLA0F12034p</fullName>
    </submittedName>
</protein>
<dbReference type="Pfam" id="PF15407">
    <property type="entry name" value="Spo7_2_N"/>
    <property type="match status" value="1"/>
</dbReference>
<dbReference type="PaxDb" id="284590-Q6CKB3"/>
<evidence type="ECO:0000313" key="5">
    <source>
        <dbReference type="Proteomes" id="UP000000598"/>
    </source>
</evidence>
<dbReference type="InterPro" id="IPR040345">
    <property type="entry name" value="Mug56/Spo71"/>
</dbReference>
<dbReference type="InParanoid" id="Q6CKB3"/>
<dbReference type="InterPro" id="IPR029217">
    <property type="entry name" value="Spo7_2_N"/>
</dbReference>
<feature type="compositionally biased region" description="Polar residues" evidence="1">
    <location>
        <begin position="151"/>
        <end position="171"/>
    </location>
</feature>
<keyword evidence="5" id="KW-1185">Reference proteome</keyword>
<dbReference type="STRING" id="284590.Q6CKB3"/>
<reference evidence="4 5" key="1">
    <citation type="journal article" date="2004" name="Nature">
        <title>Genome evolution in yeasts.</title>
        <authorList>
            <consortium name="Genolevures"/>
            <person name="Dujon B."/>
            <person name="Sherman D."/>
            <person name="Fischer G."/>
            <person name="Durrens P."/>
            <person name="Casaregola S."/>
            <person name="Lafontaine I."/>
            <person name="de Montigny J."/>
            <person name="Marck C."/>
            <person name="Neuveglise C."/>
            <person name="Talla E."/>
            <person name="Goffard N."/>
            <person name="Frangeul L."/>
            <person name="Aigle M."/>
            <person name="Anthouard V."/>
            <person name="Babour A."/>
            <person name="Barbe V."/>
            <person name="Barnay S."/>
            <person name="Blanchin S."/>
            <person name="Beckerich J.M."/>
            <person name="Beyne E."/>
            <person name="Bleykasten C."/>
            <person name="Boisrame A."/>
            <person name="Boyer J."/>
            <person name="Cattolico L."/>
            <person name="Confanioleri F."/>
            <person name="de Daruvar A."/>
            <person name="Despons L."/>
            <person name="Fabre E."/>
            <person name="Fairhead C."/>
            <person name="Ferry-Dumazet H."/>
            <person name="Groppi A."/>
            <person name="Hantraye F."/>
            <person name="Hennequin C."/>
            <person name="Jauniaux N."/>
            <person name="Joyet P."/>
            <person name="Kachouri R."/>
            <person name="Kerrest A."/>
            <person name="Koszul R."/>
            <person name="Lemaire M."/>
            <person name="Lesur I."/>
            <person name="Ma L."/>
            <person name="Muller H."/>
            <person name="Nicaud J.M."/>
            <person name="Nikolski M."/>
            <person name="Oztas S."/>
            <person name="Ozier-Kalogeropoulos O."/>
            <person name="Pellenz S."/>
            <person name="Potier S."/>
            <person name="Richard G.F."/>
            <person name="Straub M.L."/>
            <person name="Suleau A."/>
            <person name="Swennene D."/>
            <person name="Tekaia F."/>
            <person name="Wesolowski-Louvel M."/>
            <person name="Westhof E."/>
            <person name="Wirth B."/>
            <person name="Zeniou-Meyer M."/>
            <person name="Zivanovic I."/>
            <person name="Bolotin-Fukuhara M."/>
            <person name="Thierry A."/>
            <person name="Bouchier C."/>
            <person name="Caudron B."/>
            <person name="Scarpelli C."/>
            <person name="Gaillardin C."/>
            <person name="Weissenbach J."/>
            <person name="Wincker P."/>
            <person name="Souciet J.L."/>
        </authorList>
    </citation>
    <scope>NUCLEOTIDE SEQUENCE [LARGE SCALE GENOMIC DNA]</scope>
    <source>
        <strain evidence="5">ATCC 8585 / CBS 2359 / DSM 70799 / NBRC 1267 / NRRL Y-1140 / WM37</strain>
    </source>
</reference>
<dbReference type="PANTHER" id="PTHR28076">
    <property type="entry name" value="SPORULATION-SPECIFIC PROTEIN 71"/>
    <property type="match status" value="1"/>
</dbReference>